<comment type="caution">
    <text evidence="1">The sequence shown here is derived from an EMBL/GenBank/DDBJ whole genome shotgun (WGS) entry which is preliminary data.</text>
</comment>
<reference evidence="1 2" key="1">
    <citation type="submission" date="2020-01" db="EMBL/GenBank/DDBJ databases">
        <title>Draft genome sequence of Cand. Neptunochlamydia vexilliferae K9.</title>
        <authorList>
            <person name="Schulz F."/>
            <person name="Koestlbacher S."/>
            <person name="Wascher F."/>
            <person name="Pizzetti I."/>
            <person name="Horn M."/>
        </authorList>
    </citation>
    <scope>NUCLEOTIDE SEQUENCE [LARGE SCALE GENOMIC DNA]</scope>
    <source>
        <strain evidence="1 2">K9</strain>
    </source>
</reference>
<evidence type="ECO:0000313" key="2">
    <source>
        <dbReference type="Proteomes" id="UP001194714"/>
    </source>
</evidence>
<dbReference type="EMBL" id="JAAEJV010000019">
    <property type="protein sequence ID" value="MBF5059366.1"/>
    <property type="molecule type" value="Genomic_DNA"/>
</dbReference>
<keyword evidence="2" id="KW-1185">Reference proteome</keyword>
<dbReference type="Pfam" id="PF17376">
    <property type="entry name" value="DUF5398"/>
    <property type="match status" value="1"/>
</dbReference>
<proteinExistence type="predicted"/>
<accession>A0ABS0AZ21</accession>
<dbReference type="Proteomes" id="UP001194714">
    <property type="component" value="Unassembled WGS sequence"/>
</dbReference>
<dbReference type="RefSeq" id="WP_194847669.1">
    <property type="nucleotide sequence ID" value="NZ_JAAEJV010000019.1"/>
</dbReference>
<gene>
    <name evidence="1" type="ORF">NEPTK9_000878</name>
</gene>
<sequence>MFGLEKDDKPPRFEFDLEKDLKSSKEKKKVLDQIDAQTNQLKTTLREGAASENFDKCGVLLQAYGALKRVVERTTRK</sequence>
<name>A0ABS0AZ21_9BACT</name>
<organism evidence="1 2">
    <name type="scientific">Candidatus Neptunichlamydia vexilliferae</name>
    <dbReference type="NCBI Taxonomy" id="1651774"/>
    <lineage>
        <taxon>Bacteria</taxon>
        <taxon>Pseudomonadati</taxon>
        <taxon>Chlamydiota</taxon>
        <taxon>Chlamydiia</taxon>
        <taxon>Parachlamydiales</taxon>
        <taxon>Simkaniaceae</taxon>
        <taxon>Candidatus Neptunichlamydia</taxon>
    </lineage>
</organism>
<evidence type="ECO:0000313" key="1">
    <source>
        <dbReference type="EMBL" id="MBF5059366.1"/>
    </source>
</evidence>
<protein>
    <recommendedName>
        <fullName evidence="3">Needle chaperone SctE</fullName>
    </recommendedName>
</protein>
<dbReference type="InterPro" id="IPR035336">
    <property type="entry name" value="DUF5398"/>
</dbReference>
<evidence type="ECO:0008006" key="3">
    <source>
        <dbReference type="Google" id="ProtNLM"/>
    </source>
</evidence>